<name>A0A5B0EG69_9MICC</name>
<evidence type="ECO:0000256" key="3">
    <source>
        <dbReference type="ARBA" id="ARBA00022695"/>
    </source>
</evidence>
<evidence type="ECO:0000256" key="1">
    <source>
        <dbReference type="ARBA" id="ARBA00012493"/>
    </source>
</evidence>
<dbReference type="RefSeq" id="WP_149619313.1">
    <property type="nucleotide sequence ID" value="NZ_VOBL01000006.1"/>
</dbReference>
<keyword evidence="4" id="KW-0479">Metal-binding</keyword>
<dbReference type="Pfam" id="PF00078">
    <property type="entry name" value="RVT_1"/>
    <property type="match status" value="1"/>
</dbReference>
<dbReference type="OrthoDB" id="1550386at2"/>
<dbReference type="AlphaFoldDB" id="A0A5B0EG69"/>
<dbReference type="PANTHER" id="PTHR34047">
    <property type="entry name" value="NUCLEAR INTRON MATURASE 1, MITOCHONDRIAL-RELATED"/>
    <property type="match status" value="1"/>
</dbReference>
<dbReference type="PRINTS" id="PR00866">
    <property type="entry name" value="RNADNAPOLMS"/>
</dbReference>
<dbReference type="CDD" id="cd03487">
    <property type="entry name" value="RT_Bac_retron_II"/>
    <property type="match status" value="1"/>
</dbReference>
<keyword evidence="2" id="KW-0808">Transferase</keyword>
<keyword evidence="3" id="KW-0548">Nucleotidyltransferase</keyword>
<dbReference type="InterPro" id="IPR000477">
    <property type="entry name" value="RT_dom"/>
</dbReference>
<evidence type="ECO:0000256" key="4">
    <source>
        <dbReference type="ARBA" id="ARBA00022723"/>
    </source>
</evidence>
<dbReference type="PROSITE" id="PS50878">
    <property type="entry name" value="RT_POL"/>
    <property type="match status" value="1"/>
</dbReference>
<evidence type="ECO:0000256" key="5">
    <source>
        <dbReference type="ARBA" id="ARBA00022842"/>
    </source>
</evidence>
<feature type="domain" description="Reverse transcriptase" evidence="9">
    <location>
        <begin position="150"/>
        <end position="435"/>
    </location>
</feature>
<dbReference type="PANTHER" id="PTHR34047:SF7">
    <property type="entry name" value="RNA-DIRECTED DNA POLYMERASE"/>
    <property type="match status" value="1"/>
</dbReference>
<evidence type="ECO:0000259" key="9">
    <source>
        <dbReference type="PROSITE" id="PS50878"/>
    </source>
</evidence>
<keyword evidence="5" id="KW-0460">Magnesium</keyword>
<reference evidence="10 11" key="1">
    <citation type="submission" date="2019-07" db="EMBL/GenBank/DDBJ databases">
        <title>Analysis of the biochemical properties, biological activity and biotechnological potential of siderophores and biosurfactants produced by Antarctic psychrotolerant bacteria.</title>
        <authorList>
            <person name="Styczynski M."/>
            <person name="Krucon T."/>
            <person name="Decewicz P."/>
            <person name="Dziewit L."/>
        </authorList>
    </citation>
    <scope>NUCLEOTIDE SEQUENCE [LARGE SCALE GENOMIC DNA]</scope>
    <source>
        <strain evidence="10 11">ANT_H27</strain>
    </source>
</reference>
<evidence type="ECO:0000313" key="11">
    <source>
        <dbReference type="Proteomes" id="UP000323856"/>
    </source>
</evidence>
<dbReference type="EC" id="2.7.7.49" evidence="1"/>
<protein>
    <recommendedName>
        <fullName evidence="1">RNA-directed DNA polymerase</fullName>
        <ecNumber evidence="1">2.7.7.49</ecNumber>
    </recommendedName>
</protein>
<sequence>MTPDHAPVTRASATLKRTPHPTSSSVAAILAHGFLGSPEWSKTELVNAGAHVLGARRRWLGPLATQILQVYPRPPVDAPRELAAAILLCEPFAEAVAKAVHQRKPIRVANFVLRPAQARENRQPRVPRLDTLTSLATILELTSGELEWFADPQHWNRRADRKLQHYRYEWRQREGRLPRLLEIPAPRLRTIQRTVLRELLYPIELHGAAHGFVPGRSAATGAAQHTGQDVVVNLDLVTFFAKVPAGRVFGMLRQAGFTESVAHRLTGICTHAVPPRVLSLMPPGGDLNERFALRQALSRPHLPQGAPTSPMVANLSLRRLDSRLSGLADKFDARYTRYADDLAFSGGKELGRRTNAFIRTATSIVEAEGHEANRLKTRVRPASVRQLVTSVVVNKHTNVTRSDFDRLKAILHNCLSYGPESQNRGAHADFRGYLLGHISWVAALNPDRGAKLLQEFHRIQW</sequence>
<comment type="caution">
    <text evidence="10">The sequence shown here is derived from an EMBL/GenBank/DDBJ whole genome shotgun (WGS) entry which is preliminary data.</text>
</comment>
<evidence type="ECO:0000256" key="6">
    <source>
        <dbReference type="ARBA" id="ARBA00022918"/>
    </source>
</evidence>
<evidence type="ECO:0000256" key="7">
    <source>
        <dbReference type="ARBA" id="ARBA00048173"/>
    </source>
</evidence>
<evidence type="ECO:0000256" key="8">
    <source>
        <dbReference type="SAM" id="MobiDB-lite"/>
    </source>
</evidence>
<dbReference type="Proteomes" id="UP000323856">
    <property type="component" value="Unassembled WGS sequence"/>
</dbReference>
<organism evidence="10 11">
    <name type="scientific">Paeniglutamicibacter gangotriensis</name>
    <dbReference type="NCBI Taxonomy" id="254787"/>
    <lineage>
        <taxon>Bacteria</taxon>
        <taxon>Bacillati</taxon>
        <taxon>Actinomycetota</taxon>
        <taxon>Actinomycetes</taxon>
        <taxon>Micrococcales</taxon>
        <taxon>Micrococcaceae</taxon>
        <taxon>Paeniglutamicibacter</taxon>
    </lineage>
</organism>
<feature type="region of interest" description="Disordered" evidence="8">
    <location>
        <begin position="1"/>
        <end position="22"/>
    </location>
</feature>
<keyword evidence="6 10" id="KW-0695">RNA-directed DNA polymerase</keyword>
<dbReference type="GO" id="GO:0003964">
    <property type="term" value="F:RNA-directed DNA polymerase activity"/>
    <property type="evidence" value="ECO:0007669"/>
    <property type="project" value="UniProtKB-KW"/>
</dbReference>
<dbReference type="EMBL" id="VOBL01000006">
    <property type="protein sequence ID" value="KAA0977658.1"/>
    <property type="molecule type" value="Genomic_DNA"/>
</dbReference>
<dbReference type="GO" id="GO:0003723">
    <property type="term" value="F:RNA binding"/>
    <property type="evidence" value="ECO:0007669"/>
    <property type="project" value="InterPro"/>
</dbReference>
<accession>A0A5B0EG69</accession>
<evidence type="ECO:0000313" key="10">
    <source>
        <dbReference type="EMBL" id="KAA0977658.1"/>
    </source>
</evidence>
<proteinExistence type="predicted"/>
<dbReference type="InterPro" id="IPR051083">
    <property type="entry name" value="GrpII_Intron_Splice-Mob/Def"/>
</dbReference>
<comment type="catalytic activity">
    <reaction evidence="7">
        <text>DNA(n) + a 2'-deoxyribonucleoside 5'-triphosphate = DNA(n+1) + diphosphate</text>
        <dbReference type="Rhea" id="RHEA:22508"/>
        <dbReference type="Rhea" id="RHEA-COMP:17339"/>
        <dbReference type="Rhea" id="RHEA-COMP:17340"/>
        <dbReference type="ChEBI" id="CHEBI:33019"/>
        <dbReference type="ChEBI" id="CHEBI:61560"/>
        <dbReference type="ChEBI" id="CHEBI:173112"/>
        <dbReference type="EC" id="2.7.7.49"/>
    </reaction>
</comment>
<evidence type="ECO:0000256" key="2">
    <source>
        <dbReference type="ARBA" id="ARBA00022679"/>
    </source>
</evidence>
<gene>
    <name evidence="10" type="ORF">FQ154_08135</name>
</gene>
<dbReference type="InterPro" id="IPR000123">
    <property type="entry name" value="Reverse_transcriptase_msDNA"/>
</dbReference>
<dbReference type="GO" id="GO:0046872">
    <property type="term" value="F:metal ion binding"/>
    <property type="evidence" value="ECO:0007669"/>
    <property type="project" value="UniProtKB-KW"/>
</dbReference>